<dbReference type="EC" id="2.7.13.3" evidence="2"/>
<proteinExistence type="predicted"/>
<gene>
    <name evidence="6" type="ORF">GCM10022408_03370</name>
</gene>
<dbReference type="SUPFAM" id="SSF55874">
    <property type="entry name" value="ATPase domain of HSP90 chaperone/DNA topoisomerase II/histidine kinase"/>
    <property type="match status" value="1"/>
</dbReference>
<keyword evidence="4" id="KW-0418">Kinase</keyword>
<evidence type="ECO:0000256" key="3">
    <source>
        <dbReference type="ARBA" id="ARBA00022679"/>
    </source>
</evidence>
<feature type="domain" description="Histidine kinase" evidence="5">
    <location>
        <begin position="1"/>
        <end position="73"/>
    </location>
</feature>
<dbReference type="InterPro" id="IPR004358">
    <property type="entry name" value="Sig_transdc_His_kin-like_C"/>
</dbReference>
<dbReference type="Proteomes" id="UP001500567">
    <property type="component" value="Unassembled WGS sequence"/>
</dbReference>
<dbReference type="InterPro" id="IPR005467">
    <property type="entry name" value="His_kinase_dom"/>
</dbReference>
<evidence type="ECO:0000313" key="6">
    <source>
        <dbReference type="EMBL" id="GAA3996109.1"/>
    </source>
</evidence>
<sequence length="79" mass="8811">MTIVVRDNGAGFDQPQADDTVFQLYRRFHADKTGRGIGLFLVRAHVESRGGKITVRSQVGQGTEFTLCFKAYANENIPH</sequence>
<evidence type="ECO:0000256" key="1">
    <source>
        <dbReference type="ARBA" id="ARBA00000085"/>
    </source>
</evidence>
<dbReference type="PANTHER" id="PTHR42878:SF15">
    <property type="entry name" value="BACTERIOPHYTOCHROME"/>
    <property type="match status" value="1"/>
</dbReference>
<dbReference type="PRINTS" id="PR00344">
    <property type="entry name" value="BCTRLSENSOR"/>
</dbReference>
<name>A0ABP7RDZ5_9BACT</name>
<keyword evidence="7" id="KW-1185">Reference proteome</keyword>
<accession>A0ABP7RDZ5</accession>
<dbReference type="Pfam" id="PF02518">
    <property type="entry name" value="HATPase_c"/>
    <property type="match status" value="1"/>
</dbReference>
<evidence type="ECO:0000256" key="2">
    <source>
        <dbReference type="ARBA" id="ARBA00012438"/>
    </source>
</evidence>
<dbReference type="RefSeq" id="WP_345070551.1">
    <property type="nucleotide sequence ID" value="NZ_BAABDJ010000002.1"/>
</dbReference>
<dbReference type="PANTHER" id="PTHR42878">
    <property type="entry name" value="TWO-COMPONENT HISTIDINE KINASE"/>
    <property type="match status" value="1"/>
</dbReference>
<protein>
    <recommendedName>
        <fullName evidence="2">histidine kinase</fullName>
        <ecNumber evidence="2">2.7.13.3</ecNumber>
    </recommendedName>
</protein>
<dbReference type="InterPro" id="IPR036890">
    <property type="entry name" value="HATPase_C_sf"/>
</dbReference>
<keyword evidence="3" id="KW-0808">Transferase</keyword>
<dbReference type="EMBL" id="BAABDJ010000002">
    <property type="protein sequence ID" value="GAA3996109.1"/>
    <property type="molecule type" value="Genomic_DNA"/>
</dbReference>
<comment type="catalytic activity">
    <reaction evidence="1">
        <text>ATP + protein L-histidine = ADP + protein N-phospho-L-histidine.</text>
        <dbReference type="EC" id="2.7.13.3"/>
    </reaction>
</comment>
<dbReference type="PROSITE" id="PS50109">
    <property type="entry name" value="HIS_KIN"/>
    <property type="match status" value="1"/>
</dbReference>
<dbReference type="InterPro" id="IPR050351">
    <property type="entry name" value="BphY/WalK/GraS-like"/>
</dbReference>
<comment type="caution">
    <text evidence="6">The sequence shown here is derived from an EMBL/GenBank/DDBJ whole genome shotgun (WGS) entry which is preliminary data.</text>
</comment>
<dbReference type="Gene3D" id="3.30.565.10">
    <property type="entry name" value="Histidine kinase-like ATPase, C-terminal domain"/>
    <property type="match status" value="1"/>
</dbReference>
<evidence type="ECO:0000259" key="5">
    <source>
        <dbReference type="PROSITE" id="PS50109"/>
    </source>
</evidence>
<dbReference type="InterPro" id="IPR003594">
    <property type="entry name" value="HATPase_dom"/>
</dbReference>
<evidence type="ECO:0000313" key="7">
    <source>
        <dbReference type="Proteomes" id="UP001500567"/>
    </source>
</evidence>
<organism evidence="6 7">
    <name type="scientific">Hymenobacter fastidiosus</name>
    <dbReference type="NCBI Taxonomy" id="486264"/>
    <lineage>
        <taxon>Bacteria</taxon>
        <taxon>Pseudomonadati</taxon>
        <taxon>Bacteroidota</taxon>
        <taxon>Cytophagia</taxon>
        <taxon>Cytophagales</taxon>
        <taxon>Hymenobacteraceae</taxon>
        <taxon>Hymenobacter</taxon>
    </lineage>
</organism>
<reference evidence="7" key="1">
    <citation type="journal article" date="2019" name="Int. J. Syst. Evol. Microbiol.">
        <title>The Global Catalogue of Microorganisms (GCM) 10K type strain sequencing project: providing services to taxonomists for standard genome sequencing and annotation.</title>
        <authorList>
            <consortium name="The Broad Institute Genomics Platform"/>
            <consortium name="The Broad Institute Genome Sequencing Center for Infectious Disease"/>
            <person name="Wu L."/>
            <person name="Ma J."/>
        </authorList>
    </citation>
    <scope>NUCLEOTIDE SEQUENCE [LARGE SCALE GENOMIC DNA]</scope>
    <source>
        <strain evidence="7">JCM 17224</strain>
    </source>
</reference>
<evidence type="ECO:0000256" key="4">
    <source>
        <dbReference type="ARBA" id="ARBA00022777"/>
    </source>
</evidence>